<dbReference type="EMBL" id="VIWX01000002">
    <property type="protein sequence ID" value="TWF95197.1"/>
    <property type="molecule type" value="Genomic_DNA"/>
</dbReference>
<dbReference type="PANTHER" id="PTHR43800">
    <property type="entry name" value="PEPTIDYL-LYSINE N-ACETYLTRANSFERASE YJAB"/>
    <property type="match status" value="1"/>
</dbReference>
<evidence type="ECO:0000313" key="5">
    <source>
        <dbReference type="Proteomes" id="UP000316184"/>
    </source>
</evidence>
<dbReference type="Proteomes" id="UP000316184">
    <property type="component" value="Unassembled WGS sequence"/>
</dbReference>
<dbReference type="OrthoDB" id="572496at2"/>
<protein>
    <submittedName>
        <fullName evidence="4">Acetyltransferase (GNAT) family protein</fullName>
    </submittedName>
</protein>
<dbReference type="GO" id="GO:0016747">
    <property type="term" value="F:acyltransferase activity, transferring groups other than amino-acyl groups"/>
    <property type="evidence" value="ECO:0007669"/>
    <property type="project" value="InterPro"/>
</dbReference>
<evidence type="ECO:0000256" key="2">
    <source>
        <dbReference type="ARBA" id="ARBA00023315"/>
    </source>
</evidence>
<evidence type="ECO:0000313" key="4">
    <source>
        <dbReference type="EMBL" id="TWF95197.1"/>
    </source>
</evidence>
<evidence type="ECO:0000259" key="3">
    <source>
        <dbReference type="PROSITE" id="PS51186"/>
    </source>
</evidence>
<dbReference type="RefSeq" id="WP_145738218.1">
    <property type="nucleotide sequence ID" value="NZ_VIWX01000002.1"/>
</dbReference>
<gene>
    <name evidence="4" type="ORF">FHU35_12191</name>
</gene>
<dbReference type="InterPro" id="IPR016181">
    <property type="entry name" value="Acyl_CoA_acyltransferase"/>
</dbReference>
<dbReference type="PROSITE" id="PS51186">
    <property type="entry name" value="GNAT"/>
    <property type="match status" value="1"/>
</dbReference>
<organism evidence="4 5">
    <name type="scientific">Saccharopolyspora dendranthemae</name>
    <dbReference type="NCBI Taxonomy" id="1181886"/>
    <lineage>
        <taxon>Bacteria</taxon>
        <taxon>Bacillati</taxon>
        <taxon>Actinomycetota</taxon>
        <taxon>Actinomycetes</taxon>
        <taxon>Pseudonocardiales</taxon>
        <taxon>Pseudonocardiaceae</taxon>
        <taxon>Saccharopolyspora</taxon>
    </lineage>
</organism>
<keyword evidence="1 4" id="KW-0808">Transferase</keyword>
<accession>A0A561U766</accession>
<comment type="caution">
    <text evidence="4">The sequence shown here is derived from an EMBL/GenBank/DDBJ whole genome shotgun (WGS) entry which is preliminary data.</text>
</comment>
<sequence length="175" mass="19215">MILAAEGADVPLLRQLEREAGKAFTPLGMDLVAEDEPPSSARLRSFLAAGRAWVHVVGTTPVAYLIADVVDGCAHVEQVTVHPEHAGRRIGFGLIEHLATWARARGLPALTLTTFTEVPWNGPYYLRCGFRYLRDSEITPGLREIRAAEARAGLDAWPRACMRRELLSPDPPHEG</sequence>
<keyword evidence="5" id="KW-1185">Reference proteome</keyword>
<name>A0A561U766_9PSEU</name>
<dbReference type="CDD" id="cd04301">
    <property type="entry name" value="NAT_SF"/>
    <property type="match status" value="1"/>
</dbReference>
<evidence type="ECO:0000256" key="1">
    <source>
        <dbReference type="ARBA" id="ARBA00022679"/>
    </source>
</evidence>
<feature type="domain" description="N-acetyltransferase" evidence="3">
    <location>
        <begin position="1"/>
        <end position="149"/>
    </location>
</feature>
<proteinExistence type="predicted"/>
<dbReference type="SUPFAM" id="SSF55729">
    <property type="entry name" value="Acyl-CoA N-acyltransferases (Nat)"/>
    <property type="match status" value="1"/>
</dbReference>
<keyword evidence="2" id="KW-0012">Acyltransferase</keyword>
<reference evidence="4 5" key="1">
    <citation type="submission" date="2019-06" db="EMBL/GenBank/DDBJ databases">
        <title>Sequencing the genomes of 1000 actinobacteria strains.</title>
        <authorList>
            <person name="Klenk H.-P."/>
        </authorList>
    </citation>
    <scope>NUCLEOTIDE SEQUENCE [LARGE SCALE GENOMIC DNA]</scope>
    <source>
        <strain evidence="4 5">DSM 46699</strain>
    </source>
</reference>
<dbReference type="InterPro" id="IPR000182">
    <property type="entry name" value="GNAT_dom"/>
</dbReference>
<dbReference type="PANTHER" id="PTHR43800:SF1">
    <property type="entry name" value="PEPTIDYL-LYSINE N-ACETYLTRANSFERASE YJAB"/>
    <property type="match status" value="1"/>
</dbReference>
<dbReference type="Pfam" id="PF00583">
    <property type="entry name" value="Acetyltransf_1"/>
    <property type="match status" value="1"/>
</dbReference>
<dbReference type="Gene3D" id="3.40.630.30">
    <property type="match status" value="1"/>
</dbReference>
<dbReference type="AlphaFoldDB" id="A0A561U766"/>